<dbReference type="RefSeq" id="WP_160149421.1">
    <property type="nucleotide sequence ID" value="NZ_JASZZN010000004.1"/>
</dbReference>
<evidence type="ECO:0000313" key="1">
    <source>
        <dbReference type="EMBL" id="MDM4015090.1"/>
    </source>
</evidence>
<accession>A0ABT7PF09</accession>
<reference evidence="1 2" key="1">
    <citation type="submission" date="2023-06" db="EMBL/GenBank/DDBJ databases">
        <title>Roseiconus lacunae JC819 isolated from Gulf of Mannar region, Tamil Nadu.</title>
        <authorList>
            <person name="Pk S."/>
            <person name="Ch S."/>
            <person name="Ch V.R."/>
        </authorList>
    </citation>
    <scope>NUCLEOTIDE SEQUENCE [LARGE SCALE GENOMIC DNA]</scope>
    <source>
        <strain evidence="1 2">JC819</strain>
    </source>
</reference>
<proteinExistence type="predicted"/>
<dbReference type="EMBL" id="JASZZN010000004">
    <property type="protein sequence ID" value="MDM4015090.1"/>
    <property type="molecule type" value="Genomic_DNA"/>
</dbReference>
<sequence>MRRPCHPGDSIMNFKYQDAVEIGCRRPGDELQRRIHQPILQDNQYSLTQLRVSSTSLPLDSGRRDDLRQIGEGLTQERISPGVDVRVLRFPEILSSSNQSALARVFRDVNLILTIPVVVPIVLDLTSIRICGAGFINGLIASKEKIQACAAEVVIAGDPDRLLSLFQVQRLVPVYPDLQAALLKVCRAN</sequence>
<dbReference type="Gene3D" id="3.30.750.24">
    <property type="entry name" value="STAS domain"/>
    <property type="match status" value="1"/>
</dbReference>
<dbReference type="Proteomes" id="UP001239462">
    <property type="component" value="Unassembled WGS sequence"/>
</dbReference>
<evidence type="ECO:0008006" key="3">
    <source>
        <dbReference type="Google" id="ProtNLM"/>
    </source>
</evidence>
<name>A0ABT7PF09_9BACT</name>
<organism evidence="1 2">
    <name type="scientific">Roseiconus lacunae</name>
    <dbReference type="NCBI Taxonomy" id="2605694"/>
    <lineage>
        <taxon>Bacteria</taxon>
        <taxon>Pseudomonadati</taxon>
        <taxon>Planctomycetota</taxon>
        <taxon>Planctomycetia</taxon>
        <taxon>Pirellulales</taxon>
        <taxon>Pirellulaceae</taxon>
        <taxon>Roseiconus</taxon>
    </lineage>
</organism>
<dbReference type="InterPro" id="IPR036513">
    <property type="entry name" value="STAS_dom_sf"/>
</dbReference>
<evidence type="ECO:0000313" key="2">
    <source>
        <dbReference type="Proteomes" id="UP001239462"/>
    </source>
</evidence>
<comment type="caution">
    <text evidence="1">The sequence shown here is derived from an EMBL/GenBank/DDBJ whole genome shotgun (WGS) entry which is preliminary data.</text>
</comment>
<protein>
    <recommendedName>
        <fullName evidence="3">STAS domain-containing protein</fullName>
    </recommendedName>
</protein>
<gene>
    <name evidence="1" type="ORF">QTN89_06585</name>
</gene>
<keyword evidence="2" id="KW-1185">Reference proteome</keyword>